<evidence type="ECO:0000256" key="8">
    <source>
        <dbReference type="ARBA" id="ARBA00022837"/>
    </source>
</evidence>
<dbReference type="AlphaFoldDB" id="A0AAW1P305"/>
<dbReference type="GO" id="GO:0046872">
    <property type="term" value="F:metal ion binding"/>
    <property type="evidence" value="ECO:0007669"/>
    <property type="project" value="UniProtKB-KW"/>
</dbReference>
<keyword evidence="12 17" id="KW-1133">Transmembrane helix</keyword>
<feature type="region of interest" description="Disordered" evidence="16">
    <location>
        <begin position="667"/>
        <end position="699"/>
    </location>
</feature>
<comment type="caution">
    <text evidence="19">The sequence shown here is derived from an EMBL/GenBank/DDBJ whole genome shotgun (WGS) entry which is preliminary data.</text>
</comment>
<evidence type="ECO:0000256" key="17">
    <source>
        <dbReference type="SAM" id="Phobius"/>
    </source>
</evidence>
<evidence type="ECO:0000256" key="13">
    <source>
        <dbReference type="ARBA" id="ARBA00023065"/>
    </source>
</evidence>
<evidence type="ECO:0000256" key="6">
    <source>
        <dbReference type="ARBA" id="ARBA00022723"/>
    </source>
</evidence>
<feature type="compositionally biased region" description="Low complexity" evidence="16">
    <location>
        <begin position="667"/>
        <end position="678"/>
    </location>
</feature>
<proteinExistence type="predicted"/>
<name>A0AAW1P305_9CHLO</name>
<dbReference type="Gene3D" id="1.20.1110.10">
    <property type="entry name" value="Calcium-transporting ATPase, transmembrane domain"/>
    <property type="match status" value="1"/>
</dbReference>
<dbReference type="EC" id="7.2.2.10" evidence="2"/>
<feature type="transmembrane region" description="Helical" evidence="17">
    <location>
        <begin position="337"/>
        <end position="366"/>
    </location>
</feature>
<keyword evidence="10" id="KW-0460">Magnesium</keyword>
<dbReference type="Pfam" id="PF00690">
    <property type="entry name" value="Cation_ATPase_N"/>
    <property type="match status" value="1"/>
</dbReference>
<dbReference type="GO" id="GO:0016887">
    <property type="term" value="F:ATP hydrolysis activity"/>
    <property type="evidence" value="ECO:0007669"/>
    <property type="project" value="InterPro"/>
</dbReference>
<keyword evidence="13" id="KW-0406">Ion transport</keyword>
<dbReference type="InterPro" id="IPR044492">
    <property type="entry name" value="P_typ_ATPase_HD_dom"/>
</dbReference>
<dbReference type="SFLD" id="SFLDG00002">
    <property type="entry name" value="C1.7:_P-type_atpase_like"/>
    <property type="match status" value="1"/>
</dbReference>
<reference evidence="19 20" key="1">
    <citation type="journal article" date="2024" name="Nat. Commun.">
        <title>Phylogenomics reveals the evolutionary origins of lichenization in chlorophyte algae.</title>
        <authorList>
            <person name="Puginier C."/>
            <person name="Libourel C."/>
            <person name="Otte J."/>
            <person name="Skaloud P."/>
            <person name="Haon M."/>
            <person name="Grisel S."/>
            <person name="Petersen M."/>
            <person name="Berrin J.G."/>
            <person name="Delaux P.M."/>
            <person name="Dal Grande F."/>
            <person name="Keller J."/>
        </authorList>
    </citation>
    <scope>NUCLEOTIDE SEQUENCE [LARGE SCALE GENOMIC DNA]</scope>
    <source>
        <strain evidence="19 20">SAG 2036</strain>
    </source>
</reference>
<dbReference type="FunFam" id="1.20.1110.10:FF:000036">
    <property type="entry name" value="Calcium-transporting ATPase"/>
    <property type="match status" value="1"/>
</dbReference>
<accession>A0AAW1P305</accession>
<dbReference type="InterPro" id="IPR008250">
    <property type="entry name" value="ATPase_P-typ_transduc_dom_A_sf"/>
</dbReference>
<dbReference type="GO" id="GO:0005388">
    <property type="term" value="F:P-type calcium transporter activity"/>
    <property type="evidence" value="ECO:0007669"/>
    <property type="project" value="UniProtKB-EC"/>
</dbReference>
<dbReference type="PANTHER" id="PTHR24093">
    <property type="entry name" value="CATION TRANSPORTING ATPASE"/>
    <property type="match status" value="1"/>
</dbReference>
<dbReference type="Pfam" id="PF00689">
    <property type="entry name" value="Cation_ATPase_C"/>
    <property type="match status" value="1"/>
</dbReference>
<dbReference type="Pfam" id="PF00122">
    <property type="entry name" value="E1-E2_ATPase"/>
    <property type="match status" value="1"/>
</dbReference>
<keyword evidence="9" id="KW-0067">ATP-binding</keyword>
<evidence type="ECO:0000256" key="5">
    <source>
        <dbReference type="ARBA" id="ARBA00022692"/>
    </source>
</evidence>
<keyword evidence="6" id="KW-0479">Metal-binding</keyword>
<dbReference type="GO" id="GO:0005524">
    <property type="term" value="F:ATP binding"/>
    <property type="evidence" value="ECO:0007669"/>
    <property type="project" value="UniProtKB-KW"/>
</dbReference>
<dbReference type="InterPro" id="IPR023214">
    <property type="entry name" value="HAD_sf"/>
</dbReference>
<feature type="domain" description="Cation-transporting P-type ATPase N-terminal" evidence="18">
    <location>
        <begin position="55"/>
        <end position="126"/>
    </location>
</feature>
<keyword evidence="3" id="KW-0813">Transport</keyword>
<keyword evidence="11" id="KW-1278">Translocase</keyword>
<feature type="transmembrane region" description="Helical" evidence="17">
    <location>
        <begin position="105"/>
        <end position="124"/>
    </location>
</feature>
<dbReference type="GO" id="GO:0012505">
    <property type="term" value="C:endomembrane system"/>
    <property type="evidence" value="ECO:0007669"/>
    <property type="project" value="UniProtKB-SubCell"/>
</dbReference>
<keyword evidence="14 17" id="KW-0472">Membrane</keyword>
<evidence type="ECO:0000256" key="4">
    <source>
        <dbReference type="ARBA" id="ARBA00022568"/>
    </source>
</evidence>
<sequence>MFAGLSVEAPISNVRGPERRGGRSSPEESSITTQQLQQLASLSSDSVWERGIVSNAEDLACKLETSLSAGLRTHGPELSDRAKQFGSNKLPERDQVSFLQLVGDAFKDFTIIVLLIAGAASIGLETSFGKPGDNGWIEGAAILAAVAVVVLVTAVNDFQKEKQFRELSALAEASEVTVIRDGRSTEISTYDLLVGDVLVVSTGDILPADGLLFQACDLRMDESHLTGEADDKEKDTEAHPAALSGSKVLQGSGRMLVTAVGLNSQQGMILGSLGGTNGAGLKQSTTLERKLEKLAAQIGQYGLGAAILALGAMSWQYTYDTILVPGRAWDWAFLSDYLKFIITAITIVVVAVPEGLPLAVTIALAFSVKRMLAENNLVRNLSAAETMGCATTICTDKTGTLTTNQMTVVRMWLAGSMHTDPVWLRWGPQSPLANTKQGTPVLDIDPGVAAVLFQGVAVNATASIRAKPDTGELVKIGNRTECAILEMAHGLGGDMSLLTQQDHVLKTFPFSSERKRMSTLVAIPKGDGKTNGASSRVRVYTKGAAEIILSCCTSQMASYGSVTQLSEEDRRQALQLFEGRGLRMLALAYGDTSLSVAEAEADCDCTKLEKDLTLIALVGIQDPLRKEVVGAVQQCQRAGITVRMLTGDNAGTAAAIARDCGILPASSSAHTQHSQTSAPGAQDEDMRARQHSQNGASTSYTVMEGQDFREQVLRADGSVDQEAFKRLWTPLRVLARCSPSDKLTIVQGLRKEPGEVVAMTGDGTNDAPALRNADVGFAMNSGTSIAKEASDILLLDDNFTSIVSAVKWGRNVYAGITKFLQFQLVVNLVAVVTACAGAVVLRESPLTAVQMLWVNLIMDSLASLSLATETPKDDILDLPPYSALQPLLTPTVLKGVVGQGVFQLGVMYFLVFHGAALFGVAPGSAAEGHSNVHYTLCFNAFVLMQLFNQVNARKIHDEPNVLDGVLDNGLFLGILGGEFLLQVLIVQFGGEVFSTQPLDAPQWGACLGIGALSLLIRRALCALPSPQQTHVT</sequence>
<evidence type="ECO:0000256" key="16">
    <source>
        <dbReference type="SAM" id="MobiDB-lite"/>
    </source>
</evidence>
<dbReference type="EMBL" id="JALJOQ010000065">
    <property type="protein sequence ID" value="KAK9802895.1"/>
    <property type="molecule type" value="Genomic_DNA"/>
</dbReference>
<evidence type="ECO:0000256" key="14">
    <source>
        <dbReference type="ARBA" id="ARBA00023136"/>
    </source>
</evidence>
<dbReference type="InterPro" id="IPR023298">
    <property type="entry name" value="ATPase_P-typ_TM_dom_sf"/>
</dbReference>
<dbReference type="NCBIfam" id="TIGR01494">
    <property type="entry name" value="ATPase_P-type"/>
    <property type="match status" value="2"/>
</dbReference>
<dbReference type="SUPFAM" id="SSF81653">
    <property type="entry name" value="Calcium ATPase, transduction domain A"/>
    <property type="match status" value="1"/>
</dbReference>
<dbReference type="InterPro" id="IPR036412">
    <property type="entry name" value="HAD-like_sf"/>
</dbReference>
<feature type="transmembrane region" description="Helical" evidence="17">
    <location>
        <begin position="932"/>
        <end position="948"/>
    </location>
</feature>
<dbReference type="InterPro" id="IPR059000">
    <property type="entry name" value="ATPase_P-type_domA"/>
</dbReference>
<evidence type="ECO:0000259" key="18">
    <source>
        <dbReference type="SMART" id="SM00831"/>
    </source>
</evidence>
<organism evidence="19 20">
    <name type="scientific">Symbiochloris irregularis</name>
    <dbReference type="NCBI Taxonomy" id="706552"/>
    <lineage>
        <taxon>Eukaryota</taxon>
        <taxon>Viridiplantae</taxon>
        <taxon>Chlorophyta</taxon>
        <taxon>core chlorophytes</taxon>
        <taxon>Trebouxiophyceae</taxon>
        <taxon>Trebouxiales</taxon>
        <taxon>Trebouxiaceae</taxon>
        <taxon>Symbiochloris</taxon>
    </lineage>
</organism>
<dbReference type="Pfam" id="PF13246">
    <property type="entry name" value="Cation_ATPase"/>
    <property type="match status" value="1"/>
</dbReference>
<keyword evidence="20" id="KW-1185">Reference proteome</keyword>
<dbReference type="Gene3D" id="3.40.50.1000">
    <property type="entry name" value="HAD superfamily/HAD-like"/>
    <property type="match status" value="1"/>
</dbReference>
<dbReference type="SFLD" id="SFLDS00003">
    <property type="entry name" value="Haloacid_Dehalogenase"/>
    <property type="match status" value="1"/>
</dbReference>
<dbReference type="InterPro" id="IPR004014">
    <property type="entry name" value="ATPase_P-typ_cation-transptr_N"/>
</dbReference>
<dbReference type="SUPFAM" id="SSF56784">
    <property type="entry name" value="HAD-like"/>
    <property type="match status" value="1"/>
</dbReference>
<dbReference type="PROSITE" id="PS00154">
    <property type="entry name" value="ATPASE_E1_E2"/>
    <property type="match status" value="1"/>
</dbReference>
<evidence type="ECO:0000256" key="12">
    <source>
        <dbReference type="ARBA" id="ARBA00022989"/>
    </source>
</evidence>
<feature type="region of interest" description="Disordered" evidence="16">
    <location>
        <begin position="1"/>
        <end position="36"/>
    </location>
</feature>
<dbReference type="SUPFAM" id="SSF81660">
    <property type="entry name" value="Metal cation-transporting ATPase, ATP-binding domain N"/>
    <property type="match status" value="1"/>
</dbReference>
<dbReference type="GO" id="GO:0005886">
    <property type="term" value="C:plasma membrane"/>
    <property type="evidence" value="ECO:0007669"/>
    <property type="project" value="TreeGrafter"/>
</dbReference>
<keyword evidence="4" id="KW-0109">Calcium transport</keyword>
<dbReference type="SFLD" id="SFLDF00027">
    <property type="entry name" value="p-type_atpase"/>
    <property type="match status" value="1"/>
</dbReference>
<evidence type="ECO:0000256" key="7">
    <source>
        <dbReference type="ARBA" id="ARBA00022741"/>
    </source>
</evidence>
<dbReference type="InterPro" id="IPR018303">
    <property type="entry name" value="ATPase_P-typ_P_site"/>
</dbReference>
<keyword evidence="8" id="KW-0106">Calcium</keyword>
<evidence type="ECO:0000256" key="9">
    <source>
        <dbReference type="ARBA" id="ARBA00022840"/>
    </source>
</evidence>
<feature type="transmembrane region" description="Helical" evidence="17">
    <location>
        <begin position="969"/>
        <end position="988"/>
    </location>
</feature>
<evidence type="ECO:0000256" key="3">
    <source>
        <dbReference type="ARBA" id="ARBA00022448"/>
    </source>
</evidence>
<evidence type="ECO:0000256" key="10">
    <source>
        <dbReference type="ARBA" id="ARBA00022842"/>
    </source>
</evidence>
<feature type="transmembrane region" description="Helical" evidence="17">
    <location>
        <begin position="819"/>
        <end position="841"/>
    </location>
</feature>
<dbReference type="PRINTS" id="PR00119">
    <property type="entry name" value="CATATPASE"/>
</dbReference>
<evidence type="ECO:0000313" key="20">
    <source>
        <dbReference type="Proteomes" id="UP001465755"/>
    </source>
</evidence>
<dbReference type="FunFam" id="2.70.150.10:FF:000029">
    <property type="entry name" value="Calcium-transporting ATPase"/>
    <property type="match status" value="1"/>
</dbReference>
<dbReference type="FunFam" id="1.20.1110.10:FF:000039">
    <property type="entry name" value="Calcium-transporting ATPase"/>
    <property type="match status" value="1"/>
</dbReference>
<feature type="transmembrane region" description="Helical" evidence="17">
    <location>
        <begin position="1000"/>
        <end position="1020"/>
    </location>
</feature>
<evidence type="ECO:0000256" key="15">
    <source>
        <dbReference type="ARBA" id="ARBA00048694"/>
    </source>
</evidence>
<dbReference type="Gene3D" id="2.70.150.10">
    <property type="entry name" value="Calcium-transporting ATPase, cytoplasmic transduction domain A"/>
    <property type="match status" value="1"/>
</dbReference>
<comment type="subcellular location">
    <subcellularLocation>
        <location evidence="1">Endomembrane system</location>
        <topology evidence="1">Multi-pass membrane protein</topology>
    </subcellularLocation>
</comment>
<feature type="transmembrane region" description="Helical" evidence="17">
    <location>
        <begin position="136"/>
        <end position="155"/>
    </location>
</feature>
<dbReference type="InterPro" id="IPR023299">
    <property type="entry name" value="ATPase_P-typ_cyto_dom_N"/>
</dbReference>
<evidence type="ECO:0000313" key="19">
    <source>
        <dbReference type="EMBL" id="KAK9802895.1"/>
    </source>
</evidence>
<dbReference type="Gene3D" id="3.40.1110.10">
    <property type="entry name" value="Calcium-transporting ATPase, cytoplasmic domain N"/>
    <property type="match status" value="1"/>
</dbReference>
<feature type="compositionally biased region" description="Low complexity" evidence="16">
    <location>
        <begin position="23"/>
        <end position="36"/>
    </location>
</feature>
<comment type="catalytic activity">
    <reaction evidence="15">
        <text>Ca(2+)(in) + ATP + H2O = Ca(2+)(out) + ADP + phosphate + H(+)</text>
        <dbReference type="Rhea" id="RHEA:18105"/>
        <dbReference type="ChEBI" id="CHEBI:15377"/>
        <dbReference type="ChEBI" id="CHEBI:15378"/>
        <dbReference type="ChEBI" id="CHEBI:29108"/>
        <dbReference type="ChEBI" id="CHEBI:30616"/>
        <dbReference type="ChEBI" id="CHEBI:43474"/>
        <dbReference type="ChEBI" id="CHEBI:456216"/>
        <dbReference type="EC" id="7.2.2.10"/>
    </reaction>
</comment>
<keyword evidence="7" id="KW-0547">Nucleotide-binding</keyword>
<evidence type="ECO:0000256" key="11">
    <source>
        <dbReference type="ARBA" id="ARBA00022967"/>
    </source>
</evidence>
<keyword evidence="5 17" id="KW-0812">Transmembrane</keyword>
<dbReference type="Proteomes" id="UP001465755">
    <property type="component" value="Unassembled WGS sequence"/>
</dbReference>
<dbReference type="SMART" id="SM00831">
    <property type="entry name" value="Cation_ATPase_N"/>
    <property type="match status" value="1"/>
</dbReference>
<evidence type="ECO:0000256" key="1">
    <source>
        <dbReference type="ARBA" id="ARBA00004127"/>
    </source>
</evidence>
<feature type="transmembrane region" description="Helical" evidence="17">
    <location>
        <begin position="901"/>
        <end position="920"/>
    </location>
</feature>
<protein>
    <recommendedName>
        <fullName evidence="2">P-type Ca(2+) transporter</fullName>
        <ecNumber evidence="2">7.2.2.10</ecNumber>
    </recommendedName>
</protein>
<dbReference type="InterPro" id="IPR006068">
    <property type="entry name" value="ATPase_P-typ_cation-transptr_C"/>
</dbReference>
<dbReference type="SUPFAM" id="SSF81665">
    <property type="entry name" value="Calcium ATPase, transmembrane domain M"/>
    <property type="match status" value="1"/>
</dbReference>
<dbReference type="InterPro" id="IPR001757">
    <property type="entry name" value="P_typ_ATPase"/>
</dbReference>
<dbReference type="PANTHER" id="PTHR24093:SF369">
    <property type="entry name" value="CALCIUM-TRANSPORTING ATPASE"/>
    <property type="match status" value="1"/>
</dbReference>
<gene>
    <name evidence="19" type="ORF">WJX73_002795</name>
</gene>
<evidence type="ECO:0000256" key="2">
    <source>
        <dbReference type="ARBA" id="ARBA00012790"/>
    </source>
</evidence>